<accession>A0ABN8QR61</accession>
<protein>
    <recommendedName>
        <fullName evidence="4">Calcineurin-like phosphoesterase domain-containing protein</fullName>
    </recommendedName>
</protein>
<evidence type="ECO:0000256" key="2">
    <source>
        <dbReference type="ARBA" id="ARBA00022801"/>
    </source>
</evidence>
<evidence type="ECO:0000313" key="5">
    <source>
        <dbReference type="EMBL" id="CAH3168736.1"/>
    </source>
</evidence>
<keyword evidence="2" id="KW-0378">Hydrolase</keyword>
<proteinExistence type="predicted"/>
<feature type="signal peptide" evidence="3">
    <location>
        <begin position="1"/>
        <end position="25"/>
    </location>
</feature>
<evidence type="ECO:0000256" key="1">
    <source>
        <dbReference type="ARBA" id="ARBA00022729"/>
    </source>
</evidence>
<dbReference type="InterPro" id="IPR029052">
    <property type="entry name" value="Metallo-depent_PP-like"/>
</dbReference>
<dbReference type="Pfam" id="PF00149">
    <property type="entry name" value="Metallophos"/>
    <property type="match status" value="1"/>
</dbReference>
<reference evidence="5 6" key="1">
    <citation type="submission" date="2022-05" db="EMBL/GenBank/DDBJ databases">
        <authorList>
            <consortium name="Genoscope - CEA"/>
            <person name="William W."/>
        </authorList>
    </citation>
    <scope>NUCLEOTIDE SEQUENCE [LARGE SCALE GENOMIC DNA]</scope>
</reference>
<dbReference type="InterPro" id="IPR004843">
    <property type="entry name" value="Calcineurin-like_PHP"/>
</dbReference>
<dbReference type="PANTHER" id="PTHR10161">
    <property type="entry name" value="TARTRATE-RESISTANT ACID PHOSPHATASE TYPE 5"/>
    <property type="match status" value="1"/>
</dbReference>
<dbReference type="EMBL" id="CALNXI010001429">
    <property type="protein sequence ID" value="CAH3168736.1"/>
    <property type="molecule type" value="Genomic_DNA"/>
</dbReference>
<dbReference type="Gene3D" id="3.60.21.10">
    <property type="match status" value="1"/>
</dbReference>
<keyword evidence="6" id="KW-1185">Reference proteome</keyword>
<dbReference type="Proteomes" id="UP001159427">
    <property type="component" value="Unassembled WGS sequence"/>
</dbReference>
<keyword evidence="1 3" id="KW-0732">Signal</keyword>
<dbReference type="PANTHER" id="PTHR10161:SF14">
    <property type="entry name" value="TARTRATE-RESISTANT ACID PHOSPHATASE TYPE 5"/>
    <property type="match status" value="1"/>
</dbReference>
<comment type="caution">
    <text evidence="5">The sequence shown here is derived from an EMBL/GenBank/DDBJ whole genome shotgun (WGS) entry which is preliminary data.</text>
</comment>
<feature type="chain" id="PRO_5047320114" description="Calcineurin-like phosphoesterase domain-containing protein" evidence="3">
    <location>
        <begin position="26"/>
        <end position="175"/>
    </location>
</feature>
<name>A0ABN8QR61_9CNID</name>
<feature type="domain" description="Calcineurin-like phosphoesterase" evidence="4">
    <location>
        <begin position="29"/>
        <end position="134"/>
    </location>
</feature>
<evidence type="ECO:0000259" key="4">
    <source>
        <dbReference type="Pfam" id="PF00149"/>
    </source>
</evidence>
<gene>
    <name evidence="5" type="ORF">PEVE_00006608</name>
</gene>
<evidence type="ECO:0000313" key="6">
    <source>
        <dbReference type="Proteomes" id="UP001159427"/>
    </source>
</evidence>
<dbReference type="InterPro" id="IPR051558">
    <property type="entry name" value="Metallophosphoesterase_PAP"/>
</dbReference>
<sequence>MAAKPITPVWLLLLSFSASVPFVAGGELSFLALGDWGGFELWPYTTLVERAVSEGMSKIAEKLEAQFTVALGDNFYLFGVKNVDDKRFKETFEDVFTDKSLMTPWYFCAGNHDHYGNVSAQIAYSSKSKRWNFPNPGRFLVSFKVLTLNFSWFFWTRFNSAATRGRSFQHTATRA</sequence>
<organism evidence="5 6">
    <name type="scientific">Porites evermanni</name>
    <dbReference type="NCBI Taxonomy" id="104178"/>
    <lineage>
        <taxon>Eukaryota</taxon>
        <taxon>Metazoa</taxon>
        <taxon>Cnidaria</taxon>
        <taxon>Anthozoa</taxon>
        <taxon>Hexacorallia</taxon>
        <taxon>Scleractinia</taxon>
        <taxon>Fungiina</taxon>
        <taxon>Poritidae</taxon>
        <taxon>Porites</taxon>
    </lineage>
</organism>
<evidence type="ECO:0000256" key="3">
    <source>
        <dbReference type="SAM" id="SignalP"/>
    </source>
</evidence>
<dbReference type="SUPFAM" id="SSF56300">
    <property type="entry name" value="Metallo-dependent phosphatases"/>
    <property type="match status" value="1"/>
</dbReference>